<name>N4WIS7_9BACI</name>
<keyword evidence="1" id="KW-0456">Lyase</keyword>
<dbReference type="SUPFAM" id="SSF55136">
    <property type="entry name" value="Probable bacterial effector-binding domain"/>
    <property type="match status" value="1"/>
</dbReference>
<evidence type="ECO:0000313" key="2">
    <source>
        <dbReference type="Proteomes" id="UP000012283"/>
    </source>
</evidence>
<dbReference type="GO" id="GO:0016829">
    <property type="term" value="F:lyase activity"/>
    <property type="evidence" value="ECO:0007669"/>
    <property type="project" value="UniProtKB-KW"/>
</dbReference>
<reference evidence="1 2" key="1">
    <citation type="submission" date="2013-03" db="EMBL/GenBank/DDBJ databases">
        <title>Draft genome sequence of Gracibacillus halophilus YIM-C55.5, a moderately halophilic and thermophilic organism from the Xiaochaidamu salt lake.</title>
        <authorList>
            <person name="Sugumar T."/>
            <person name="Polireddy D.R."/>
            <person name="Antony A."/>
            <person name="Madhava Y.R."/>
            <person name="Sivakumar N."/>
        </authorList>
    </citation>
    <scope>NUCLEOTIDE SEQUENCE [LARGE SCALE GENOMIC DNA]</scope>
    <source>
        <strain evidence="1 2">YIM-C55.5</strain>
    </source>
</reference>
<evidence type="ECO:0000313" key="1">
    <source>
        <dbReference type="EMBL" id="ENH96042.1"/>
    </source>
</evidence>
<dbReference type="Gene3D" id="3.20.80.10">
    <property type="entry name" value="Regulatory factor, effector binding domain"/>
    <property type="match status" value="1"/>
</dbReference>
<protein>
    <submittedName>
        <fullName evidence="1">Lactoylglutathione lyase</fullName>
    </submittedName>
</protein>
<dbReference type="eggNOG" id="ENOG5032D56">
    <property type="taxonomic scope" value="Bacteria"/>
</dbReference>
<dbReference type="InterPro" id="IPR011256">
    <property type="entry name" value="Reg_factor_effector_dom_sf"/>
</dbReference>
<dbReference type="EMBL" id="APML01000061">
    <property type="protein sequence ID" value="ENH96042.1"/>
    <property type="molecule type" value="Genomic_DNA"/>
</dbReference>
<accession>N4WIS7</accession>
<dbReference type="Pfam" id="PF16895">
    <property type="entry name" value="DUF5085"/>
    <property type="match status" value="1"/>
</dbReference>
<dbReference type="STRING" id="1308866.J416_12984"/>
<comment type="caution">
    <text evidence="1">The sequence shown here is derived from an EMBL/GenBank/DDBJ whole genome shotgun (WGS) entry which is preliminary data.</text>
</comment>
<sequence length="147" mass="17594">MFGHQIAYRNVVSKYYHFRPEEMEQAFEDFVSILEENGYHPTGDMFFSILSDPTADEMTVEIFLPIEEDSIRKDIDEQVFFRSYFSIKPMVMTRVTENFDEQSQVKYWELVEYLQKNDLEQRTPIFVVYKKTQSGRTYVEMSVGVYI</sequence>
<dbReference type="PATRIC" id="fig|1308866.3.peg.2625"/>
<dbReference type="InterPro" id="IPR031664">
    <property type="entry name" value="DUF5085"/>
</dbReference>
<organism evidence="1 2">
    <name type="scientific">Gracilibacillus halophilus YIM-C55.5</name>
    <dbReference type="NCBI Taxonomy" id="1308866"/>
    <lineage>
        <taxon>Bacteria</taxon>
        <taxon>Bacillati</taxon>
        <taxon>Bacillota</taxon>
        <taxon>Bacilli</taxon>
        <taxon>Bacillales</taxon>
        <taxon>Bacillaceae</taxon>
        <taxon>Gracilibacillus</taxon>
    </lineage>
</organism>
<gene>
    <name evidence="1" type="ORF">J416_12984</name>
</gene>
<dbReference type="AlphaFoldDB" id="N4WIS7"/>
<dbReference type="Proteomes" id="UP000012283">
    <property type="component" value="Unassembled WGS sequence"/>
</dbReference>
<proteinExistence type="predicted"/>
<keyword evidence="2" id="KW-1185">Reference proteome</keyword>